<accession>A0ABU2Y4D4</accession>
<evidence type="ECO:0000256" key="2">
    <source>
        <dbReference type="ARBA" id="ARBA00010631"/>
    </source>
</evidence>
<reference evidence="7 8" key="1">
    <citation type="submission" date="2023-09" db="EMBL/GenBank/DDBJ databases">
        <authorList>
            <person name="Rey-Velasco X."/>
        </authorList>
    </citation>
    <scope>NUCLEOTIDE SEQUENCE [LARGE SCALE GENOMIC DNA]</scope>
    <source>
        <strain evidence="7 8">P050</strain>
    </source>
</reference>
<evidence type="ECO:0000256" key="3">
    <source>
        <dbReference type="ARBA" id="ARBA00022692"/>
    </source>
</evidence>
<sequence length="244" mass="28415">MKKVLMFTYSIISYLIGFTSLLYWILSVSNLIPEISIDRPAELPFIYALLKNFGLVALFGLQHSIMARKTFKDSFAKVFPRPIERSTFVLISGLLLILLVKEWAPLGGLIWDVSHIPALNYSLYILFFTGWAILFISSFLINHFDLFGLRQTYLELKKKPYTPLNFKVFSFYKYVRHPLYFGGILGLWATPTMTMTHLTFAIGLTSYFFIGTLFEERDLIKEFGNQYKDYQKKTAMLIPFTKRK</sequence>
<dbReference type="EMBL" id="JAVRHV010000002">
    <property type="protein sequence ID" value="MDT0553010.1"/>
    <property type="molecule type" value="Genomic_DNA"/>
</dbReference>
<comment type="similarity">
    <text evidence="2">Belongs to the nurim family.</text>
</comment>
<dbReference type="PANTHER" id="PTHR31040:SF1">
    <property type="entry name" value="NURIM"/>
    <property type="match status" value="1"/>
</dbReference>
<keyword evidence="8" id="KW-1185">Reference proteome</keyword>
<keyword evidence="3 6" id="KW-0812">Transmembrane</keyword>
<feature type="transmembrane region" description="Helical" evidence="6">
    <location>
        <begin position="195"/>
        <end position="214"/>
    </location>
</feature>
<feature type="transmembrane region" description="Helical" evidence="6">
    <location>
        <begin position="168"/>
        <end position="189"/>
    </location>
</feature>
<comment type="caution">
    <text evidence="7">The sequence shown here is derived from an EMBL/GenBank/DDBJ whole genome shotgun (WGS) entry which is preliminary data.</text>
</comment>
<organism evidence="7 8">
    <name type="scientific">Urechidicola vernalis</name>
    <dbReference type="NCBI Taxonomy" id="3075600"/>
    <lineage>
        <taxon>Bacteria</taxon>
        <taxon>Pseudomonadati</taxon>
        <taxon>Bacteroidota</taxon>
        <taxon>Flavobacteriia</taxon>
        <taxon>Flavobacteriales</taxon>
        <taxon>Flavobacteriaceae</taxon>
        <taxon>Urechidicola</taxon>
    </lineage>
</organism>
<evidence type="ECO:0000256" key="5">
    <source>
        <dbReference type="ARBA" id="ARBA00023136"/>
    </source>
</evidence>
<feature type="transmembrane region" description="Helical" evidence="6">
    <location>
        <begin position="46"/>
        <end position="67"/>
    </location>
</feature>
<keyword evidence="5 6" id="KW-0472">Membrane</keyword>
<evidence type="ECO:0000313" key="7">
    <source>
        <dbReference type="EMBL" id="MDT0553010.1"/>
    </source>
</evidence>
<gene>
    <name evidence="7" type="ORF">RM519_07125</name>
</gene>
<proteinExistence type="inferred from homology"/>
<keyword evidence="7" id="KW-0808">Transferase</keyword>
<dbReference type="Gene3D" id="1.20.120.1630">
    <property type="match status" value="1"/>
</dbReference>
<protein>
    <submittedName>
        <fullName evidence="7">Isoprenylcysteine carboxylmethyltransferase family protein</fullName>
        <ecNumber evidence="7">2.1.1.100</ecNumber>
        <ecNumber evidence="7">2.1.1.334</ecNumber>
    </submittedName>
</protein>
<feature type="transmembrane region" description="Helical" evidence="6">
    <location>
        <begin position="7"/>
        <end position="26"/>
    </location>
</feature>
<keyword evidence="7" id="KW-0489">Methyltransferase</keyword>
<feature type="transmembrane region" description="Helical" evidence="6">
    <location>
        <begin position="123"/>
        <end position="147"/>
    </location>
</feature>
<dbReference type="GO" id="GO:0004671">
    <property type="term" value="F:protein C-terminal S-isoprenylcysteine carboxyl O-methyltransferase activity"/>
    <property type="evidence" value="ECO:0007669"/>
    <property type="project" value="UniProtKB-EC"/>
</dbReference>
<dbReference type="Proteomes" id="UP001252186">
    <property type="component" value="Unassembled WGS sequence"/>
</dbReference>
<comment type="subcellular location">
    <subcellularLocation>
        <location evidence="1">Membrane</location>
        <topology evidence="1">Multi-pass membrane protein</topology>
    </subcellularLocation>
</comment>
<evidence type="ECO:0000313" key="8">
    <source>
        <dbReference type="Proteomes" id="UP001252186"/>
    </source>
</evidence>
<evidence type="ECO:0000256" key="4">
    <source>
        <dbReference type="ARBA" id="ARBA00022989"/>
    </source>
</evidence>
<evidence type="ECO:0000256" key="1">
    <source>
        <dbReference type="ARBA" id="ARBA00004141"/>
    </source>
</evidence>
<name>A0ABU2Y4D4_9FLAO</name>
<keyword evidence="4 6" id="KW-1133">Transmembrane helix</keyword>
<dbReference type="RefSeq" id="WP_311592982.1">
    <property type="nucleotide sequence ID" value="NZ_JAVRHV010000002.1"/>
</dbReference>
<dbReference type="InterPro" id="IPR033580">
    <property type="entry name" value="Nurim-like"/>
</dbReference>
<feature type="transmembrane region" description="Helical" evidence="6">
    <location>
        <begin position="88"/>
        <end position="111"/>
    </location>
</feature>
<dbReference type="EC" id="2.1.1.100" evidence="7"/>
<evidence type="ECO:0000256" key="6">
    <source>
        <dbReference type="SAM" id="Phobius"/>
    </source>
</evidence>
<dbReference type="PANTHER" id="PTHR31040">
    <property type="entry name" value="NURIM"/>
    <property type="match status" value="1"/>
</dbReference>
<dbReference type="EC" id="2.1.1.334" evidence="7"/>
<dbReference type="GO" id="GO:0032259">
    <property type="term" value="P:methylation"/>
    <property type="evidence" value="ECO:0007669"/>
    <property type="project" value="UniProtKB-KW"/>
</dbReference>